<dbReference type="OrthoDB" id="2400221at2759"/>
<dbReference type="Proteomes" id="UP000215902">
    <property type="component" value="Unassembled WGS sequence"/>
</dbReference>
<feature type="compositionally biased region" description="Basic and acidic residues" evidence="1">
    <location>
        <begin position="203"/>
        <end position="229"/>
    </location>
</feature>
<evidence type="ECO:0000259" key="2">
    <source>
        <dbReference type="SMART" id="SM00382"/>
    </source>
</evidence>
<feature type="region of interest" description="Disordered" evidence="1">
    <location>
        <begin position="81"/>
        <end position="271"/>
    </location>
</feature>
<comment type="caution">
    <text evidence="3">The sequence shown here is derived from an EMBL/GenBank/DDBJ whole genome shotgun (WGS) entry which is preliminary data.</text>
</comment>
<dbReference type="EMBL" id="NIVC01000475">
    <property type="protein sequence ID" value="PAA82379.1"/>
    <property type="molecule type" value="Genomic_DNA"/>
</dbReference>
<dbReference type="GO" id="GO:0004842">
    <property type="term" value="F:ubiquitin-protein transferase activity"/>
    <property type="evidence" value="ECO:0007669"/>
    <property type="project" value="InterPro"/>
</dbReference>
<dbReference type="Pfam" id="PF07728">
    <property type="entry name" value="AAA_5"/>
    <property type="match status" value="1"/>
</dbReference>
<dbReference type="CDD" id="cd00009">
    <property type="entry name" value="AAA"/>
    <property type="match status" value="1"/>
</dbReference>
<dbReference type="Pfam" id="PF00004">
    <property type="entry name" value="AAA"/>
    <property type="match status" value="1"/>
</dbReference>
<dbReference type="PANTHER" id="PTHR22605">
    <property type="entry name" value="RZ-TYPE DOMAIN-CONTAINING PROTEIN"/>
    <property type="match status" value="1"/>
</dbReference>
<dbReference type="SUPFAM" id="SSF52540">
    <property type="entry name" value="P-loop containing nucleoside triphosphate hydrolases"/>
    <property type="match status" value="2"/>
</dbReference>
<dbReference type="PANTHER" id="PTHR22605:SF1">
    <property type="entry name" value="RZ-TYPE DOMAIN-CONTAINING PROTEIN"/>
    <property type="match status" value="1"/>
</dbReference>
<organism evidence="3 4">
    <name type="scientific">Macrostomum lignano</name>
    <dbReference type="NCBI Taxonomy" id="282301"/>
    <lineage>
        <taxon>Eukaryota</taxon>
        <taxon>Metazoa</taxon>
        <taxon>Spiralia</taxon>
        <taxon>Lophotrochozoa</taxon>
        <taxon>Platyhelminthes</taxon>
        <taxon>Rhabditophora</taxon>
        <taxon>Macrostomorpha</taxon>
        <taxon>Macrostomida</taxon>
        <taxon>Macrostomidae</taxon>
        <taxon>Macrostomum</taxon>
    </lineage>
</organism>
<sequence length="3591" mass="406253">MLAKTPVLAPSLRKRRHARPVSIQKLLKHRLLQTPKSQHRLLLTHQMPQHRLLLTQNAAAPVATDSSNAAAPVATDSSNAAAPVATDSSNAAAPVATDSSNATAPVAPESDNTADSNPAKAVHSDTAKSDTSGALKDEAADSAANAVTDASGDAGAESSSTATGKPGKPADPATVTRKRSDGARNKQQQQQGKGRVANTAADGTRETSESRTKSETAAKDVKIEDKPDKSGSTAPAASDQIGTRAENADNSAAVADQSQANASADVPVHADSEAAPKLDPWLELQDYLKLDEGHKKFYTSFDFRLYVADIVKFTLDGVLNAKRGGSDNQQLAEALSTLLLDAKCDITLSLVIHEKKISKSFSLKQKVNSIKDFHALPSWKLFFLSDRLDDFVYNYTLHSRRPTLEFTNQRQFQDLLKKMVASASAPVERAVNNCANILDSIVKCCSKRGSTPTDGIIGELESRPLNGDRRICFDALLEPFIDSVVGKSNVFWRIFASHAVSLAMADSTSLISSSDPVEFIDQCYYSLVSKWLRNVTEKDTKKALEVNATEFLSVIKRMLSPPFAQIFPLKPGGGILLCRLSLFIQGRFAPENKSYWKTDEATLLLSFLQKPALKGISSLSSRFLDSSLPSFLCLCYCAKVLHPSAAPGKFVQLVKNLGFVERGGDNFRSDFTEALVKSGLLRSISCSNFVSIAGAVFNDGEDFTCFKSLLEEFLKIKEVDETLSAFESSEFLSASLKDWVQNFGSSLMYTKLLADLQTESWQRFCDIYPRVKKLYCVEESVWHEQVLPVVRRAIIASISSKKYENDGSAPNRRDLALLLDVKGVLDEKLAIEFLSIIFSSKTHWLIKFCLEKFADVFLSHILAADVEQQRHVLCQFIRLSCDYLHNSVCATIKPLIKMSQDISLVSLCNEAALDVLNEKRLTRAVIESNVEDGKSAGLTDIVFGVCLQQVSDTGGCEQQQKEEILKFFQHPSDAFCTDGLSRPMCEIFGLSLEHLLSAQPTQHRPTSALELLPLLLEKNFMWMWMTSDSDPSIQPLAEAVRLKLSSKLQCIADFARVFFNRDADKHLSLADLREFVAIFVKLDNTGKLVRGSIESSLYDYFDLLLKAFFVNFDRNGRTEETVRCLEQNERSWNEQCAVVGQIFDFLFLISGENSQLNLKLLDLNEKQSRYQSLKQRFLNSIGSFGSDDLVFQIFEIRNVQNLELMKSLVQSELFRTVFVRSKPASGGSRNLFEAESPQSAVYSRPGALITVQCSYVLDKMLPDACTAYKQFWVEVERGSLLLESIGSFISEGSKIEFKLEETIVSNLGISSSVVEKLRSIQLRDIWLSRVYLLQFFLTEFFALNEHSADSPGESYASASEVSDDENTKNVVSFCNEAFINHEDATALIEEFISHCESTATLSDYLEVFHDVHGAFGGVDPNVWEVLASMYDCRKETLPFLREQQSSDFQQLLDNTDDTIAQDLSLSVINSLISLQQALRSFLSSSPRTSVKALEQSVLQALKYFEAADNDANIQNEVNQRQKAAKNLIDRIKECNGHINSIKTLHASMGSRGETSKLLAIGIVDEKEVIRFFIKTPLCTCILQRSVGSSESEYTLPQLRDHRSRIIISLSSQKDRSSVEQNDSVTLKEFVHLIDLLENTFDTAERLLKKGHPLFANHEFCGSLSACEDELKELQVKEASWDKLLQDLRLTHHLANYVFGSNLLKLFQVFYLGHEKRDIMNILYFMKVDGSSFDEVPLKNLNIDELDASELYQLFDEMFSTLDDLPRIEPRVFKSLPIQKTDMCVRPGELLVCQMNPAEKDVISIFLNVWISTQKEFPWISEVVFCSQDTVSDEVVLALKRCAREDTHTTFLVEVQNLRQKVLRELIAELIQQQSQRKLGRVAILCRAADSHSIFTVFRDKVVKAKSLTEEKLKIVLKDCFSDVFFCTSDRPSVGKSELIVTASCKKSQNFSRIHISGFVQKQAVMEKIQKASITKNAYMHIDVGSVQNADLLELILFEAVFCQTLSTAQAIVQFRPKALYLEIANSIDKELEDSFTLFSSLPDAKCEWKHLKNLEVSSEPTSPIQIVCKYLYLLATNTVDATEVDLTDCVPSNVCLNLIGQFFNHPLEDGKRPSEIMSFLVLESCLKILGEQLKKFTASAYFRVRNLQLVYGGRVEIRAKMVGLIMQSTLKLTLKSVSSIKYQQSESRKNVFDHTVQRFRGLINWEDSSYVLPVFMNQDISTVELIYRRLTDVTPEIRDLFSGASSQELREFSALSQKELFQKLVKIASKGQIGYIPALKRELTENYTLTADNFLKMLLITLRVDADVPVIIIGETGCGKTSLIRYLAAVQECTLEVMNFHAGISESDIIERVSRAAEVAESQLKEFVESSERSGIVWMFLDEVNTCEHLGMLKEIVCHRRFLDRELPCNLRFIAACNPYVLRPKCDVSKRAGFEIKELRNDKMMNLVYRVHPLPETMVELVWDFGRLTDSDEHAYISQMVALSIPQKILSKEITECLSCVQKFIRKLEDSEYATSLRDVRRFCEFYKFFIDYFKKKVALEDPKSTENPSKKAFLFSLYICYYVRIADLNDRNKFAAKICGFFDKTAVQIQDDFIKEELDVLTRMRVPRKTARNLALRENVFILFCIYCQVPVLLVGKPGCSKSLAVNLIRSNLRGKDSENPLFRQYPSLRFFSYQGSEASTSEGIQRIFLKAESSIDACKAEDSKPIVLIDEIGLAEKSRYNPLKVLHSLLEPESSLDCKSRVSVVGISNWALDPAKMNRAIHISRPDMNEDELCETGKAICASDGSKSDKLISDEVLNRVAVACHRYFKNQPFENFHGLRDFYYLLKFICDRKSDGDNQISSIKEGLLRNFNGDKSSRKQVMRHFEDAFPSLKNAEIADHSISSVSVTEVLINRNLRDSQARHLMLIYESEGCLDLLCFMLSQNHRTFKVMYGSQYEKDQHSEEFTYRKLNEVMMCMETGMVLILKDFDLIYGSLYDMLNQNYSEYAGRKYCRIAMGVQANQNCVVHRDFRCVVLVSKKEVRRLDPPFLNRFEKQVFDFEDKICSMRLEKARNGLSSLMDNLCRVVSDDVVRTFKRTEVFQGYTPDLVASYLIKTGRSDLEDHQAIREIIPLLSRHMFPDAVLRTTYCKFEHSRQYQQEYFATAGLMTDLGTVMRHVTSSEELIQKVFVYTKFSLYLDIVKPLQGLESHSVKEIRLMDFSREIDLLDSIVPFFKENKSDGILLVRIKPSIDERYILHVRCLVDGLCQRYSEEVPVKKSIVFIIHLQHEDLDVQNYSWNWSPLIDWKAYFTESLNPESDVCLSELVLSDCASLIFEKTELIEGLHKSVVTSAFTDAIRSPEILDKAVNFFSRSTELEKQISCFIVEEMLTKSSKNVQSFSPDHWLVKLSLETTQLANFPSFSTFVMHGVKTSYKESLIKILRAMSEFGIFTDDLSDSDLILKALPVILQYVLQKASSDRFSRVRGLRNLSLPFSTFLFCIAYDAFCRHLNDRNTFVTEIENLLKQFLEESELSSLDSLLGTDMWKLITTAFCGRDRSENLRIVLHKQIDQSSQLMEAVFNVLTHFKQHEKDLPDLLNVHHHMSKVLLMMS</sequence>
<dbReference type="InterPro" id="IPR003593">
    <property type="entry name" value="AAA+_ATPase"/>
</dbReference>
<evidence type="ECO:0000256" key="1">
    <source>
        <dbReference type="SAM" id="MobiDB-lite"/>
    </source>
</evidence>
<evidence type="ECO:0000313" key="3">
    <source>
        <dbReference type="EMBL" id="PAA82379.1"/>
    </source>
</evidence>
<dbReference type="GO" id="GO:0005524">
    <property type="term" value="F:ATP binding"/>
    <property type="evidence" value="ECO:0007669"/>
    <property type="project" value="InterPro"/>
</dbReference>
<gene>
    <name evidence="3" type="ORF">BOX15_Mlig002452g1</name>
</gene>
<dbReference type="GO" id="GO:0016887">
    <property type="term" value="F:ATP hydrolysis activity"/>
    <property type="evidence" value="ECO:0007669"/>
    <property type="project" value="InterPro"/>
</dbReference>
<evidence type="ECO:0000313" key="4">
    <source>
        <dbReference type="Proteomes" id="UP000215902"/>
    </source>
</evidence>
<name>A0A267GAN7_9PLAT</name>
<dbReference type="Gene3D" id="3.40.50.300">
    <property type="entry name" value="P-loop containing nucleotide triphosphate hydrolases"/>
    <property type="match status" value="2"/>
</dbReference>
<proteinExistence type="predicted"/>
<feature type="compositionally biased region" description="Low complexity" evidence="1">
    <location>
        <begin position="141"/>
        <end position="164"/>
    </location>
</feature>
<dbReference type="STRING" id="282301.A0A267GAN7"/>
<reference evidence="3 4" key="1">
    <citation type="submission" date="2017-06" db="EMBL/GenBank/DDBJ databases">
        <title>A platform for efficient transgenesis in Macrostomum lignano, a flatworm model organism for stem cell research.</title>
        <authorList>
            <person name="Berezikov E."/>
        </authorList>
    </citation>
    <scope>NUCLEOTIDE SEQUENCE [LARGE SCALE GENOMIC DNA]</scope>
    <source>
        <strain evidence="3">DV1</strain>
        <tissue evidence="3">Whole organism</tissue>
    </source>
</reference>
<protein>
    <recommendedName>
        <fullName evidence="2">AAA+ ATPase domain-containing protein</fullName>
    </recommendedName>
</protein>
<dbReference type="InterPro" id="IPR003959">
    <property type="entry name" value="ATPase_AAA_core"/>
</dbReference>
<dbReference type="SMART" id="SM00382">
    <property type="entry name" value="AAA"/>
    <property type="match status" value="2"/>
</dbReference>
<dbReference type="InterPro" id="IPR027417">
    <property type="entry name" value="P-loop_NTPase"/>
</dbReference>
<dbReference type="InterPro" id="IPR031248">
    <property type="entry name" value="RNF213"/>
</dbReference>
<dbReference type="InterPro" id="IPR011704">
    <property type="entry name" value="ATPase_dyneun-rel_AAA"/>
</dbReference>
<keyword evidence="4" id="KW-1185">Reference proteome</keyword>
<accession>A0A267GAN7</accession>
<feature type="compositionally biased region" description="Polar residues" evidence="1">
    <location>
        <begin position="81"/>
        <end position="103"/>
    </location>
</feature>
<feature type="domain" description="AAA+ ATPase" evidence="2">
    <location>
        <begin position="2629"/>
        <end position="2769"/>
    </location>
</feature>
<feature type="domain" description="AAA+ ATPase" evidence="2">
    <location>
        <begin position="2306"/>
        <end position="2442"/>
    </location>
</feature>